<evidence type="ECO:0000313" key="3">
    <source>
        <dbReference type="Proteomes" id="UP001060336"/>
    </source>
</evidence>
<proteinExistence type="predicted"/>
<dbReference type="AlphaFoldDB" id="A0A9J7AL47"/>
<name>A0A9J7AL47_9PROT</name>
<evidence type="ECO:0000313" key="2">
    <source>
        <dbReference type="EMBL" id="UUX48379.1"/>
    </source>
</evidence>
<dbReference type="GO" id="GO:0016757">
    <property type="term" value="F:glycosyltransferase activity"/>
    <property type="evidence" value="ECO:0007669"/>
    <property type="project" value="UniProtKB-KW"/>
</dbReference>
<protein>
    <submittedName>
        <fullName evidence="2">Glycosyltransferase</fullName>
        <ecNumber evidence="2">2.4.-.-</ecNumber>
    </submittedName>
</protein>
<dbReference type="KEGG" id="naci:NUH88_13250"/>
<dbReference type="EC" id="2.4.-.-" evidence="2"/>
<dbReference type="RefSeq" id="WP_257766886.1">
    <property type="nucleotide sequence ID" value="NZ_CP102480.1"/>
</dbReference>
<keyword evidence="2" id="KW-0808">Transferase</keyword>
<dbReference type="Gene3D" id="3.40.50.2000">
    <property type="entry name" value="Glycogen Phosphorylase B"/>
    <property type="match status" value="1"/>
</dbReference>
<keyword evidence="3" id="KW-1185">Reference proteome</keyword>
<dbReference type="Proteomes" id="UP001060336">
    <property type="component" value="Chromosome"/>
</dbReference>
<feature type="domain" description="Glycosyl transferase family 1" evidence="1">
    <location>
        <begin position="166"/>
        <end position="285"/>
    </location>
</feature>
<reference evidence="2" key="1">
    <citation type="submission" date="2022-08" db="EMBL/GenBank/DDBJ databases">
        <title>Nisaea acidiphila sp. nov., isolated from a marine algal debris and emended description of the genus Nisaea Urios et al. 2008.</title>
        <authorList>
            <person name="Kwon K."/>
        </authorList>
    </citation>
    <scope>NUCLEOTIDE SEQUENCE</scope>
    <source>
        <strain evidence="2">MEBiC11861</strain>
    </source>
</reference>
<keyword evidence="2" id="KW-0328">Glycosyltransferase</keyword>
<dbReference type="Pfam" id="PF00534">
    <property type="entry name" value="Glycos_transf_1"/>
    <property type="match status" value="1"/>
</dbReference>
<dbReference type="PANTHER" id="PTHR46656:SF3">
    <property type="entry name" value="PUTATIVE-RELATED"/>
    <property type="match status" value="1"/>
</dbReference>
<dbReference type="SUPFAM" id="SSF53756">
    <property type="entry name" value="UDP-Glycosyltransferase/glycogen phosphorylase"/>
    <property type="match status" value="1"/>
</dbReference>
<dbReference type="PANTHER" id="PTHR46656">
    <property type="entry name" value="PUTATIVE-RELATED"/>
    <property type="match status" value="1"/>
</dbReference>
<gene>
    <name evidence="2" type="ORF">NUH88_13250</name>
</gene>
<dbReference type="InterPro" id="IPR001296">
    <property type="entry name" value="Glyco_trans_1"/>
</dbReference>
<organism evidence="2 3">
    <name type="scientific">Nisaea acidiphila</name>
    <dbReference type="NCBI Taxonomy" id="1862145"/>
    <lineage>
        <taxon>Bacteria</taxon>
        <taxon>Pseudomonadati</taxon>
        <taxon>Pseudomonadota</taxon>
        <taxon>Alphaproteobacteria</taxon>
        <taxon>Rhodospirillales</taxon>
        <taxon>Thalassobaculaceae</taxon>
        <taxon>Nisaea</taxon>
    </lineage>
</organism>
<evidence type="ECO:0000259" key="1">
    <source>
        <dbReference type="Pfam" id="PF00534"/>
    </source>
</evidence>
<dbReference type="EMBL" id="CP102480">
    <property type="protein sequence ID" value="UUX48379.1"/>
    <property type="molecule type" value="Genomic_DNA"/>
</dbReference>
<sequence length="364" mass="40885">MASDPASPDAPVHAIGWFEGRFGYNTHTRNFFDYLSRRIPVVASPMLGLEGPWCADRTILRNVPSLTPRATIALLYGSHMQVLEGAPGRRIAYTVWESTRVPDDWHAPLAIADEIWIPTEWGRSVLLQNGFPANRIQVVPEGVDPQTFNPQIPPSDALNGFRGFRFLNIGRYEDRKGTRLLIECFDKAFSRQDDAFLILACDNHHDPEFDIGRILRELNLRHPEKLAFIPPVSTHTLLAGVYRACDAFVAPFRAEGWGLPLIEAMACGLPVIATGYSGPTEFLGPDAYRIDFTMTDIRQPYFESASEEYGQWAEPDRDHLIALMREVYETRSDAAARGLRGSRHVIQNFSWDSAAEKAASLLKD</sequence>
<accession>A0A9J7AL47</accession>